<reference evidence="3" key="1">
    <citation type="journal article" date="2003" name="Mol. Biol. Evol.">
        <title>Evolution of target specificity in R1 clade non-LTR retrotransposons.</title>
        <authorList>
            <person name="Kojima K.K."/>
            <person name="Fujiwara H."/>
        </authorList>
    </citation>
    <scope>NUCLEOTIDE SEQUENCE</scope>
</reference>
<dbReference type="InterPro" id="IPR036691">
    <property type="entry name" value="Endo/exonu/phosph_ase_sf"/>
</dbReference>
<dbReference type="GO" id="GO:0003964">
    <property type="term" value="F:RNA-directed DNA polymerase activity"/>
    <property type="evidence" value="ECO:0007669"/>
    <property type="project" value="UniProtKB-KW"/>
</dbReference>
<dbReference type="EMBL" id="AB090821">
    <property type="protein sequence ID" value="BAC57918.1"/>
    <property type="molecule type" value="Genomic_DNA"/>
</dbReference>
<feature type="compositionally biased region" description="Basic residues" evidence="1">
    <location>
        <begin position="1126"/>
        <end position="1141"/>
    </location>
</feature>
<proteinExistence type="predicted"/>
<evidence type="ECO:0000313" key="3">
    <source>
        <dbReference type="EMBL" id="BAC57918.1"/>
    </source>
</evidence>
<evidence type="ECO:0000259" key="2">
    <source>
        <dbReference type="PROSITE" id="PS50878"/>
    </source>
</evidence>
<evidence type="ECO:0000256" key="1">
    <source>
        <dbReference type="SAM" id="MobiDB-lite"/>
    </source>
</evidence>
<dbReference type="CDD" id="cd09077">
    <property type="entry name" value="R1-I-EN"/>
    <property type="match status" value="1"/>
</dbReference>
<keyword evidence="3" id="KW-0808">Transferase</keyword>
<dbReference type="InterPro" id="IPR005135">
    <property type="entry name" value="Endo/exonuclease/phosphatase"/>
</dbReference>
<feature type="compositionally biased region" description="Basic residues" evidence="1">
    <location>
        <begin position="1052"/>
        <end position="1066"/>
    </location>
</feature>
<feature type="region of interest" description="Disordered" evidence="1">
    <location>
        <begin position="1086"/>
        <end position="1168"/>
    </location>
</feature>
<dbReference type="Pfam" id="PF14529">
    <property type="entry name" value="Exo_endo_phos_2"/>
    <property type="match status" value="1"/>
</dbReference>
<dbReference type="InterPro" id="IPR000477">
    <property type="entry name" value="RT_dom"/>
</dbReference>
<keyword evidence="3" id="KW-0548">Nucleotidyltransferase</keyword>
<feature type="region of interest" description="Disordered" evidence="1">
    <location>
        <begin position="218"/>
        <end position="244"/>
    </location>
</feature>
<organism evidence="3">
    <name type="scientific">Anopheles gambiae</name>
    <name type="common">African malaria mosquito</name>
    <dbReference type="NCBI Taxonomy" id="7165"/>
    <lineage>
        <taxon>Eukaryota</taxon>
        <taxon>Metazoa</taxon>
        <taxon>Ecdysozoa</taxon>
        <taxon>Arthropoda</taxon>
        <taxon>Hexapoda</taxon>
        <taxon>Insecta</taxon>
        <taxon>Pterygota</taxon>
        <taxon>Neoptera</taxon>
        <taxon>Endopterygota</taxon>
        <taxon>Diptera</taxon>
        <taxon>Nematocera</taxon>
        <taxon>Culicoidea</taxon>
        <taxon>Culicidae</taxon>
        <taxon>Anophelinae</taxon>
        <taxon>Anopheles</taxon>
    </lineage>
</organism>
<feature type="region of interest" description="Disordered" evidence="1">
    <location>
        <begin position="1052"/>
        <end position="1072"/>
    </location>
</feature>
<dbReference type="PANTHER" id="PTHR19446">
    <property type="entry name" value="REVERSE TRANSCRIPTASES"/>
    <property type="match status" value="1"/>
</dbReference>
<feature type="region of interest" description="Disordered" evidence="1">
    <location>
        <begin position="1023"/>
        <end position="1042"/>
    </location>
</feature>
<sequence length="1168" mass="131629">MLNILQFNANHCENAQDLALHVITTESLDVLLLSEPYCVPRNNGNWVTDESKTVAIVVNGNRLPIQRIRHRQTLGVVAADVGGTTIVSCYVSPQTGVPEFRSIMEKIDLIVRGCSRVLLAGDFNAMHLDWGSSRTCPKGLELLQLADNLGLVLLNKADCLPTFKGNRADTNRFPPSRPDVTFASSVISRLDPRDDSARGWRVPDVATLSDHRYVQYEVGESSPPTRDRAARRGQRPARVSKAGTRWKTSQFDSQLFGKALAMTGFARQVNSVESLVESLTSVCDETMSRVFPTQDHTGRPAYWWTPAIQAMIDNLSRKEQMTMRTIPPEEQLQTELLAARESLRKAIRLSKNEAFDRFLRSIREDVTGIFFRKVFHWFQGARSAPERDPAELRRIVDALFPVHPPVEWPDLGVGNMAPLRSIGLTELDQIAASMHPRKAPGLDGVPNAALTVALRQQPEPFRRVFQECLDMSCFPQPWKKQRLVLLPKPGKSPGEPSSFRPICLLDNTGKALERLLLNRLNEYIEDPESPQLSEQQFGFRRGRSTLQAIQQVVDAGRRALSLGRTNNRDRRCLMVVALDVRNAFNTASWQSIAEALQAKGVPVQLCRILQDYFADRELEYDTADGPVTRRVSAGVTQGSILGPTLWNIMYDGVLAVELPEGASIVGFADDLAILAAGTIPEHAAAIAEEAVAAVNNWMVQHKLSLAPEKTELLMISSKRSGYRNIPVNICGVEVRSKRSIRYLGVMLHDHLSWRPHVEMVADKALRVVRALRGIMRNHSGPQVSKRKLLAAVAASIIRYGAPVWTEATDLQWCRRILDRVQRLLAQGITSAFHSTSCEVAVVLAGELPYHLLAKEDARCYNRQQSSPDSSREAIRQEEKETSLQLWQQQWDDVAANNTSRYLRWAHRQVPDVRLWTGRKHGEVDFYLSQVLSGHAFVHEFLHVFGFAPSPDCPRCAGSVESVAHVMFECPRFADVRAEFLQGVGEHNLGSRLLESAEWWDRIQQAARRILSVLQEDWREEQQTLAAAEAAQPDPASSLPEDMAEAERRLLRRREVRNRSAQRRRQQQRQQRLGDFELVPAVLARAAANEAAEPTGEVEEEEVSPPVPPIPPRSRRLPPSPRTTEMRRRRRNYMQLQYRRRRRDGELGDVPQGRQRRGRIPTSAAELER</sequence>
<dbReference type="Pfam" id="PF00078">
    <property type="entry name" value="RVT_1"/>
    <property type="match status" value="1"/>
</dbReference>
<accession>Q868R2</accession>
<keyword evidence="3" id="KW-0695">RNA-directed DNA polymerase</keyword>
<dbReference type="PROSITE" id="PS50878">
    <property type="entry name" value="RT_POL"/>
    <property type="match status" value="1"/>
</dbReference>
<name>Q868R2_ANOGA</name>
<dbReference type="Gene3D" id="3.60.10.10">
    <property type="entry name" value="Endonuclease/exonuclease/phosphatase"/>
    <property type="match status" value="1"/>
</dbReference>
<dbReference type="AlphaFoldDB" id="Q868R2"/>
<dbReference type="SUPFAM" id="SSF56219">
    <property type="entry name" value="DNase I-like"/>
    <property type="match status" value="1"/>
</dbReference>
<dbReference type="CDD" id="cd01650">
    <property type="entry name" value="RT_nLTR_like"/>
    <property type="match status" value="1"/>
</dbReference>
<protein>
    <submittedName>
        <fullName evidence="3">Reverse transcriptase</fullName>
    </submittedName>
</protein>
<feature type="domain" description="Reverse transcriptase" evidence="2">
    <location>
        <begin position="467"/>
        <end position="747"/>
    </location>
</feature>
<dbReference type="VEuPathDB" id="VectorBase:AGAMI1_010439"/>